<dbReference type="GO" id="GO:0140672">
    <property type="term" value="C:ATAC complex"/>
    <property type="evidence" value="ECO:0007669"/>
    <property type="project" value="UniProtKB-ARBA"/>
</dbReference>
<dbReference type="GO" id="GO:0006357">
    <property type="term" value="P:regulation of transcription by RNA polymerase II"/>
    <property type="evidence" value="ECO:0007669"/>
    <property type="project" value="InterPro"/>
</dbReference>
<dbReference type="Proteomes" id="UP000504634">
    <property type="component" value="Unplaced"/>
</dbReference>
<dbReference type="InterPro" id="IPR036388">
    <property type="entry name" value="WH-like_DNA-bd_sf"/>
</dbReference>
<dbReference type="RefSeq" id="XP_030374507.1">
    <property type="nucleotide sequence ID" value="XM_030518647.1"/>
</dbReference>
<evidence type="ECO:0000259" key="12">
    <source>
        <dbReference type="PROSITE" id="PS50934"/>
    </source>
</evidence>
<dbReference type="OrthoDB" id="2186918at2759"/>
<dbReference type="GO" id="GO:0003713">
    <property type="term" value="F:transcription coactivator activity"/>
    <property type="evidence" value="ECO:0007669"/>
    <property type="project" value="InterPro"/>
</dbReference>
<keyword evidence="14" id="KW-1185">Reference proteome</keyword>
<dbReference type="Gene3D" id="1.10.10.10">
    <property type="entry name" value="Winged helix-like DNA-binding domain superfamily/Winged helix DNA-binding domain"/>
    <property type="match status" value="1"/>
</dbReference>
<dbReference type="InterPro" id="IPR043145">
    <property type="entry name" value="Znf_ZZ_sf"/>
</dbReference>
<sequence length="530" mass="62058">MSFMNPVDTVDEDAADLQFPKAEQPNVGRSSIKIARARIDKKTKLSTTFYNAETLNKQLTSLEQNAPENNESGKCLYGEDLPCATCHSSLSEPYIRCSECLDILLCLQCFARGRENGTHRNYHAYVVVRDDIQIFPGEPDWTARDERILLQTLRTQGYGNWEAVARALEQRHTKAECRRHYHDCYFGGIFERLLGLKHARQCYLPERMPYVVKMRSLEPPRHDDITSMQFKINAGYRCARGDFDTPYDGSAEGILSVILNQERVTSMASNEEDEEIFDKDLDEELQCALVRAYNHRLRERHRRYKIMRLNGLIMPNRTVGWISKYAHAFRSDTNCMRFLAFVQICNPMDFDMLVESLNYYRELQSRLNRLYDLRQQGIRTLYGGSLYMRLNKQRQQAQREYARQRQYNAQDWQQLVQHYETNRTMENLPEGISSKIYMLNARRKAGPMEITDLPGYTQLNEEERSLCSVARLVPQAYLEYKAQLIAENSKFGYLRLADARRLIKIDVNKTRQIYDFLLEHGHISRPQTYS</sequence>
<protein>
    <recommendedName>
        <fullName evidence="8">Transcriptional adapter</fullName>
    </recommendedName>
</protein>
<dbReference type="Pfam" id="PF22941">
    <property type="entry name" value="TADA2A-like_3rd"/>
    <property type="match status" value="1"/>
</dbReference>
<evidence type="ECO:0000256" key="4">
    <source>
        <dbReference type="ARBA" id="ARBA00022833"/>
    </source>
</evidence>
<dbReference type="InterPro" id="IPR041983">
    <property type="entry name" value="ADA2-like_ZZ"/>
</dbReference>
<evidence type="ECO:0000259" key="11">
    <source>
        <dbReference type="PROSITE" id="PS50135"/>
    </source>
</evidence>
<keyword evidence="5 8" id="KW-0805">Transcription regulation</keyword>
<keyword evidence="6 8" id="KW-0804">Transcription</keyword>
<evidence type="ECO:0000256" key="9">
    <source>
        <dbReference type="PROSITE-ProRule" id="PRU00228"/>
    </source>
</evidence>
<dbReference type="InterPro" id="IPR007526">
    <property type="entry name" value="SWIRM"/>
</dbReference>
<reference evidence="15" key="1">
    <citation type="submission" date="2025-08" db="UniProtKB">
        <authorList>
            <consortium name="RefSeq"/>
        </authorList>
    </citation>
    <scope>IDENTIFICATION</scope>
    <source>
        <strain evidence="15">11010-0011.00</strain>
        <tissue evidence="15">Whole body</tissue>
    </source>
</reference>
<dbReference type="Pfam" id="PF04433">
    <property type="entry name" value="SWIRM"/>
    <property type="match status" value="1"/>
</dbReference>
<proteinExistence type="predicted"/>
<feature type="domain" description="SWIRM" evidence="12">
    <location>
        <begin position="439"/>
        <end position="530"/>
    </location>
</feature>
<evidence type="ECO:0000256" key="2">
    <source>
        <dbReference type="ARBA" id="ARBA00022723"/>
    </source>
</evidence>
<keyword evidence="4" id="KW-0862">Zinc</keyword>
<organism evidence="14 15">
    <name type="scientific">Drosophila lebanonensis</name>
    <name type="common">Fruit fly</name>
    <name type="synonym">Scaptodrosophila lebanonensis</name>
    <dbReference type="NCBI Taxonomy" id="7225"/>
    <lineage>
        <taxon>Eukaryota</taxon>
        <taxon>Metazoa</taxon>
        <taxon>Ecdysozoa</taxon>
        <taxon>Arthropoda</taxon>
        <taxon>Hexapoda</taxon>
        <taxon>Insecta</taxon>
        <taxon>Pterygota</taxon>
        <taxon>Neoptera</taxon>
        <taxon>Endopterygota</taxon>
        <taxon>Diptera</taxon>
        <taxon>Brachycera</taxon>
        <taxon>Muscomorpha</taxon>
        <taxon>Ephydroidea</taxon>
        <taxon>Drosophilidae</taxon>
        <taxon>Scaptodrosophila</taxon>
    </lineage>
</organism>
<dbReference type="GO" id="GO:0006338">
    <property type="term" value="P:chromatin remodeling"/>
    <property type="evidence" value="ECO:0007669"/>
    <property type="project" value="TreeGrafter"/>
</dbReference>
<evidence type="ECO:0000313" key="14">
    <source>
        <dbReference type="Proteomes" id="UP000504634"/>
    </source>
</evidence>
<dbReference type="CDD" id="cd00167">
    <property type="entry name" value="SANT"/>
    <property type="match status" value="1"/>
</dbReference>
<dbReference type="InterPro" id="IPR001005">
    <property type="entry name" value="SANT/Myb"/>
</dbReference>
<evidence type="ECO:0000256" key="3">
    <source>
        <dbReference type="ARBA" id="ARBA00022771"/>
    </source>
</evidence>
<dbReference type="PROSITE" id="PS50135">
    <property type="entry name" value="ZF_ZZ_2"/>
    <property type="match status" value="1"/>
</dbReference>
<evidence type="ECO:0000256" key="7">
    <source>
        <dbReference type="ARBA" id="ARBA00023242"/>
    </source>
</evidence>
<evidence type="ECO:0000313" key="15">
    <source>
        <dbReference type="RefSeq" id="XP_030374507.1"/>
    </source>
</evidence>
<comment type="subcellular location">
    <subcellularLocation>
        <location evidence="1 8">Nucleus</location>
    </subcellularLocation>
</comment>
<dbReference type="Pfam" id="PF00249">
    <property type="entry name" value="Myb_DNA-binding"/>
    <property type="match status" value="1"/>
</dbReference>
<dbReference type="InterPro" id="IPR017884">
    <property type="entry name" value="SANT_dom"/>
</dbReference>
<dbReference type="GeneID" id="115624062"/>
<dbReference type="InterPro" id="IPR009057">
    <property type="entry name" value="Homeodomain-like_sf"/>
</dbReference>
<dbReference type="InterPro" id="IPR016827">
    <property type="entry name" value="Ada2/TADA2"/>
</dbReference>
<evidence type="ECO:0000259" key="13">
    <source>
        <dbReference type="PROSITE" id="PS51293"/>
    </source>
</evidence>
<dbReference type="AlphaFoldDB" id="A0A6J2THJ7"/>
<dbReference type="PROSITE" id="PS50090">
    <property type="entry name" value="MYB_LIKE"/>
    <property type="match status" value="1"/>
</dbReference>
<keyword evidence="3 9" id="KW-0863">Zinc-finger</keyword>
<dbReference type="PROSITE" id="PS51293">
    <property type="entry name" value="SANT"/>
    <property type="match status" value="1"/>
</dbReference>
<dbReference type="InterPro" id="IPR000433">
    <property type="entry name" value="Znf_ZZ"/>
</dbReference>
<dbReference type="Gene3D" id="3.30.60.90">
    <property type="match status" value="1"/>
</dbReference>
<dbReference type="FunFam" id="1.10.10.10:FF:000087">
    <property type="entry name" value="Transcriptional adapter 2"/>
    <property type="match status" value="1"/>
</dbReference>
<keyword evidence="7 8" id="KW-0539">Nucleus</keyword>
<evidence type="ECO:0000259" key="10">
    <source>
        <dbReference type="PROSITE" id="PS50090"/>
    </source>
</evidence>
<keyword evidence="2" id="KW-0479">Metal-binding</keyword>
<dbReference type="PROSITE" id="PS50934">
    <property type="entry name" value="SWIRM"/>
    <property type="match status" value="1"/>
</dbReference>
<dbReference type="PIRSF" id="PIRSF025024">
    <property type="entry name" value="Transcriptional_adaptor_2"/>
    <property type="match status" value="1"/>
</dbReference>
<evidence type="ECO:0000256" key="5">
    <source>
        <dbReference type="ARBA" id="ARBA00023015"/>
    </source>
</evidence>
<evidence type="ECO:0000256" key="8">
    <source>
        <dbReference type="PIRNR" id="PIRNR025024"/>
    </source>
</evidence>
<dbReference type="CDD" id="cd02335">
    <property type="entry name" value="ZZ_ADA2"/>
    <property type="match status" value="1"/>
</dbReference>
<feature type="domain" description="SANT" evidence="13">
    <location>
        <begin position="136"/>
        <end position="181"/>
    </location>
</feature>
<dbReference type="Gene3D" id="1.10.10.60">
    <property type="entry name" value="Homeodomain-like"/>
    <property type="match status" value="1"/>
</dbReference>
<feature type="domain" description="ZZ-type" evidence="11">
    <location>
        <begin position="78"/>
        <end position="133"/>
    </location>
</feature>
<dbReference type="Pfam" id="PF25299">
    <property type="entry name" value="ZZ_ADA2"/>
    <property type="match status" value="1"/>
</dbReference>
<dbReference type="PANTHER" id="PTHR12374">
    <property type="entry name" value="TRANSCRIPTIONAL ADAPTOR 2 ADA2 -RELATED"/>
    <property type="match status" value="1"/>
</dbReference>
<dbReference type="FunFam" id="1.10.10.60:FF:000752">
    <property type="entry name" value="Transcriptional adapter 2A"/>
    <property type="match status" value="1"/>
</dbReference>
<dbReference type="SUPFAM" id="SSF46689">
    <property type="entry name" value="Homeodomain-like"/>
    <property type="match status" value="2"/>
</dbReference>
<evidence type="ECO:0000256" key="6">
    <source>
        <dbReference type="ARBA" id="ARBA00023163"/>
    </source>
</evidence>
<dbReference type="SMART" id="SM00291">
    <property type="entry name" value="ZnF_ZZ"/>
    <property type="match status" value="1"/>
</dbReference>
<dbReference type="PANTHER" id="PTHR12374:SF20">
    <property type="entry name" value="TRANSCRIPTIONAL ADAPTER 2-ALPHA"/>
    <property type="match status" value="1"/>
</dbReference>
<gene>
    <name evidence="15" type="primary">LOC115624062</name>
</gene>
<dbReference type="GO" id="GO:0008270">
    <property type="term" value="F:zinc ion binding"/>
    <property type="evidence" value="ECO:0007669"/>
    <property type="project" value="UniProtKB-KW"/>
</dbReference>
<dbReference type="GO" id="GO:0005634">
    <property type="term" value="C:nucleus"/>
    <property type="evidence" value="ECO:0007669"/>
    <property type="project" value="UniProtKB-SubCell"/>
</dbReference>
<name>A0A6J2THJ7_DROLE</name>
<dbReference type="InterPro" id="IPR055141">
    <property type="entry name" value="TADA2A_B-like_dom"/>
</dbReference>
<feature type="domain" description="Myb-like" evidence="10">
    <location>
        <begin position="141"/>
        <end position="185"/>
    </location>
</feature>
<dbReference type="SUPFAM" id="SSF57850">
    <property type="entry name" value="RING/U-box"/>
    <property type="match status" value="1"/>
</dbReference>
<evidence type="ECO:0000256" key="1">
    <source>
        <dbReference type="ARBA" id="ARBA00004123"/>
    </source>
</evidence>
<dbReference type="GO" id="GO:0003682">
    <property type="term" value="F:chromatin binding"/>
    <property type="evidence" value="ECO:0007669"/>
    <property type="project" value="TreeGrafter"/>
</dbReference>
<accession>A0A6J2THJ7</accession>